<evidence type="ECO:0000313" key="2">
    <source>
        <dbReference type="EMBL" id="GIX79001.1"/>
    </source>
</evidence>
<evidence type="ECO:0000313" key="3">
    <source>
        <dbReference type="Proteomes" id="UP001054837"/>
    </source>
</evidence>
<organism evidence="2 3">
    <name type="scientific">Caerostris darwini</name>
    <dbReference type="NCBI Taxonomy" id="1538125"/>
    <lineage>
        <taxon>Eukaryota</taxon>
        <taxon>Metazoa</taxon>
        <taxon>Ecdysozoa</taxon>
        <taxon>Arthropoda</taxon>
        <taxon>Chelicerata</taxon>
        <taxon>Arachnida</taxon>
        <taxon>Araneae</taxon>
        <taxon>Araneomorphae</taxon>
        <taxon>Entelegynae</taxon>
        <taxon>Araneoidea</taxon>
        <taxon>Araneidae</taxon>
        <taxon>Caerostris</taxon>
    </lineage>
</organism>
<comment type="caution">
    <text evidence="2">The sequence shown here is derived from an EMBL/GenBank/DDBJ whole genome shotgun (WGS) entry which is preliminary data.</text>
</comment>
<evidence type="ECO:0000256" key="1">
    <source>
        <dbReference type="SAM" id="MobiDB-lite"/>
    </source>
</evidence>
<evidence type="ECO:0008006" key="4">
    <source>
        <dbReference type="Google" id="ProtNLM"/>
    </source>
</evidence>
<feature type="compositionally biased region" description="Polar residues" evidence="1">
    <location>
        <begin position="1"/>
        <end position="13"/>
    </location>
</feature>
<sequence length="102" mass="12059">MISKNWTASQTETTPRRDNLQQSRIFIQRNGLCFLSWMITKNFDSVSKRDNPKKRQSPAKQDLHSKNGLCFLQLDDYQKFDIVSKRDIKHFKKRQSPASPEE</sequence>
<gene>
    <name evidence="2" type="ORF">CDAR_89461</name>
</gene>
<dbReference type="AlphaFoldDB" id="A0AAV4N5N8"/>
<name>A0AAV4N5N8_9ARAC</name>
<reference evidence="2 3" key="1">
    <citation type="submission" date="2021-06" db="EMBL/GenBank/DDBJ databases">
        <title>Caerostris darwini draft genome.</title>
        <authorList>
            <person name="Kono N."/>
            <person name="Arakawa K."/>
        </authorList>
    </citation>
    <scope>NUCLEOTIDE SEQUENCE [LARGE SCALE GENOMIC DNA]</scope>
</reference>
<feature type="region of interest" description="Disordered" evidence="1">
    <location>
        <begin position="1"/>
        <end position="21"/>
    </location>
</feature>
<keyword evidence="3" id="KW-1185">Reference proteome</keyword>
<dbReference type="Proteomes" id="UP001054837">
    <property type="component" value="Unassembled WGS sequence"/>
</dbReference>
<accession>A0AAV4N5N8</accession>
<protein>
    <recommendedName>
        <fullName evidence="4">Ycf1</fullName>
    </recommendedName>
</protein>
<proteinExistence type="predicted"/>
<dbReference type="EMBL" id="BPLQ01001142">
    <property type="protein sequence ID" value="GIX79001.1"/>
    <property type="molecule type" value="Genomic_DNA"/>
</dbReference>